<dbReference type="Gene3D" id="1.25.40.10">
    <property type="entry name" value="Tetratricopeptide repeat domain"/>
    <property type="match status" value="1"/>
</dbReference>
<dbReference type="PANTHER" id="PTHR38788:SF3">
    <property type="entry name" value="CLR5 DOMAIN-CONTAINING PROTEIN"/>
    <property type="match status" value="1"/>
</dbReference>
<feature type="region of interest" description="Disordered" evidence="1">
    <location>
        <begin position="170"/>
        <end position="243"/>
    </location>
</feature>
<evidence type="ECO:0000259" key="2">
    <source>
        <dbReference type="Pfam" id="PF14420"/>
    </source>
</evidence>
<dbReference type="PANTHER" id="PTHR38788">
    <property type="entry name" value="CLR5 DOMAIN-CONTAINING PROTEIN"/>
    <property type="match status" value="1"/>
</dbReference>
<protein>
    <recommendedName>
        <fullName evidence="2">Clr5 domain-containing protein</fullName>
    </recommendedName>
</protein>
<gene>
    <name evidence="3" type="ORF">PV11_00512</name>
</gene>
<name>A0A0D1ZD90_9EURO</name>
<evidence type="ECO:0000256" key="1">
    <source>
        <dbReference type="SAM" id="MobiDB-lite"/>
    </source>
</evidence>
<feature type="region of interest" description="Disordered" evidence="1">
    <location>
        <begin position="738"/>
        <end position="761"/>
    </location>
</feature>
<dbReference type="STRING" id="1016849.A0A0D1ZD90"/>
<dbReference type="HOGENOM" id="CLU_370056_0_0_1"/>
<evidence type="ECO:0000313" key="3">
    <source>
        <dbReference type="EMBL" id="KIV84753.1"/>
    </source>
</evidence>
<sequence>MAMSLGDHQARTVIQNNVAQAAGLATPTSGAPTHLEAREGPAPAQWQAVKDEIRILYEKKPLRDVKKILEQRHGFRATERMYKARLAQWGFSKNYSDKDYQICAVLHHARQKSGKHRTAFIIHGHKRSAKDLHKYIKGRKMSEDAFLATALKNIRLDNEQERDQLAHVRAYTPPPAGPNTPQNERDGDDHLYSPMTVQSTSTAKQSPTETILSGSGSTSAYRNSPTFSRPASQGKTRSTALYPAPLPATDLTLSRQQIYVSQYASSDNNPDPSTVTWQSQLQHSPFSRLAGSPLDRPFPAASNIPVTPAYNSPTIQGSLNGSPTMGCPSLGRDVEYMALQVVDAPSLRSLCGHDDLHAWRLLSSDTSSLSSASSLSASDGFEHVCPTCHDLTRNHFISLPNLENTTSPAARSRRSILNETSDVTEMTMSVPTSSRGHQHSWKWVARCFAACIYLSRGNETLSHRSLADAEGEFERMLVPTQDPKILLALNQTLQILHMHDQGEITKTIMRAAHDVAIRVLGPDDPLTTITRWMVYVADLNMRDRDITSATLHDVHARFVERYGSEDPRAIASLYCFGYMLNVERRLEQAETVLREVYAVSCANLGPKHLQSLSALTNLARCLERQDRVDEAIESLQTVVKDSRDTLGDNHPRRLETMRVLGTFYEKQGRVDVAEKLYWKVLEGRIKMLGVNHGFTRGMQKDLEELLRSQGKWEVGDGSGGHSKAQLRMQDLFDWNTDEWEDVGAGGDGESSDGVGSEHDAF</sequence>
<dbReference type="InterPro" id="IPR025676">
    <property type="entry name" value="Clr5_dom"/>
</dbReference>
<organism evidence="3 4">
    <name type="scientific">Exophiala sideris</name>
    <dbReference type="NCBI Taxonomy" id="1016849"/>
    <lineage>
        <taxon>Eukaryota</taxon>
        <taxon>Fungi</taxon>
        <taxon>Dikarya</taxon>
        <taxon>Ascomycota</taxon>
        <taxon>Pezizomycotina</taxon>
        <taxon>Eurotiomycetes</taxon>
        <taxon>Chaetothyriomycetidae</taxon>
        <taxon>Chaetothyriales</taxon>
        <taxon>Herpotrichiellaceae</taxon>
        <taxon>Exophiala</taxon>
    </lineage>
</organism>
<proteinExistence type="predicted"/>
<dbReference type="AlphaFoldDB" id="A0A0D1ZD90"/>
<dbReference type="Pfam" id="PF13424">
    <property type="entry name" value="TPR_12"/>
    <property type="match status" value="1"/>
</dbReference>
<feature type="domain" description="Clr5" evidence="2">
    <location>
        <begin position="43"/>
        <end position="93"/>
    </location>
</feature>
<dbReference type="SUPFAM" id="SSF48452">
    <property type="entry name" value="TPR-like"/>
    <property type="match status" value="1"/>
</dbReference>
<dbReference type="Proteomes" id="UP000053599">
    <property type="component" value="Unassembled WGS sequence"/>
</dbReference>
<dbReference type="Pfam" id="PF14420">
    <property type="entry name" value="Clr5"/>
    <property type="match status" value="1"/>
</dbReference>
<feature type="compositionally biased region" description="Polar residues" evidence="1">
    <location>
        <begin position="195"/>
        <end position="239"/>
    </location>
</feature>
<dbReference type="OrthoDB" id="1658288at2759"/>
<accession>A0A0D1ZD90</accession>
<evidence type="ECO:0000313" key="4">
    <source>
        <dbReference type="Proteomes" id="UP000053599"/>
    </source>
</evidence>
<dbReference type="EMBL" id="KN846951">
    <property type="protein sequence ID" value="KIV84753.1"/>
    <property type="molecule type" value="Genomic_DNA"/>
</dbReference>
<reference evidence="3 4" key="1">
    <citation type="submission" date="2015-01" db="EMBL/GenBank/DDBJ databases">
        <title>The Genome Sequence of Exophiala sideris CBS121828.</title>
        <authorList>
            <consortium name="The Broad Institute Genomics Platform"/>
            <person name="Cuomo C."/>
            <person name="de Hoog S."/>
            <person name="Gorbushina A."/>
            <person name="Stielow B."/>
            <person name="Teixiera M."/>
            <person name="Abouelleil A."/>
            <person name="Chapman S.B."/>
            <person name="Priest M."/>
            <person name="Young S.K."/>
            <person name="Wortman J."/>
            <person name="Nusbaum C."/>
            <person name="Birren B."/>
        </authorList>
    </citation>
    <scope>NUCLEOTIDE SEQUENCE [LARGE SCALE GENOMIC DNA]</scope>
    <source>
        <strain evidence="3 4">CBS 121828</strain>
    </source>
</reference>
<dbReference type="InterPro" id="IPR011990">
    <property type="entry name" value="TPR-like_helical_dom_sf"/>
</dbReference>